<organism evidence="6 7">
    <name type="scientific">Rotaria magnacalcarata</name>
    <dbReference type="NCBI Taxonomy" id="392030"/>
    <lineage>
        <taxon>Eukaryota</taxon>
        <taxon>Metazoa</taxon>
        <taxon>Spiralia</taxon>
        <taxon>Gnathifera</taxon>
        <taxon>Rotifera</taxon>
        <taxon>Eurotatoria</taxon>
        <taxon>Bdelloidea</taxon>
        <taxon>Philodinida</taxon>
        <taxon>Philodinidae</taxon>
        <taxon>Rotaria</taxon>
    </lineage>
</organism>
<feature type="non-terminal residue" evidence="6">
    <location>
        <position position="198"/>
    </location>
</feature>
<comment type="subcellular location">
    <subcellularLocation>
        <location evidence="1">Cytoplasm</location>
    </subcellularLocation>
</comment>
<dbReference type="InterPro" id="IPR003598">
    <property type="entry name" value="Ig_sub2"/>
</dbReference>
<evidence type="ECO:0000256" key="3">
    <source>
        <dbReference type="ARBA" id="ARBA00022553"/>
    </source>
</evidence>
<dbReference type="GO" id="GO:0005737">
    <property type="term" value="C:cytoplasm"/>
    <property type="evidence" value="ECO:0007669"/>
    <property type="project" value="UniProtKB-SubCell"/>
</dbReference>
<keyword evidence="4" id="KW-1015">Disulfide bond</keyword>
<dbReference type="InterPro" id="IPR003599">
    <property type="entry name" value="Ig_sub"/>
</dbReference>
<proteinExistence type="predicted"/>
<protein>
    <recommendedName>
        <fullName evidence="5">Ig-like domain-containing protein</fullName>
    </recommendedName>
</protein>
<evidence type="ECO:0000256" key="1">
    <source>
        <dbReference type="ARBA" id="ARBA00004496"/>
    </source>
</evidence>
<dbReference type="SMART" id="SM00409">
    <property type="entry name" value="IG"/>
    <property type="match status" value="1"/>
</dbReference>
<evidence type="ECO:0000313" key="7">
    <source>
        <dbReference type="Proteomes" id="UP000681967"/>
    </source>
</evidence>
<dbReference type="InterPro" id="IPR007110">
    <property type="entry name" value="Ig-like_dom"/>
</dbReference>
<dbReference type="InterPro" id="IPR013098">
    <property type="entry name" value="Ig_I-set"/>
</dbReference>
<evidence type="ECO:0000259" key="5">
    <source>
        <dbReference type="PROSITE" id="PS50835"/>
    </source>
</evidence>
<evidence type="ECO:0000256" key="2">
    <source>
        <dbReference type="ARBA" id="ARBA00022490"/>
    </source>
</evidence>
<dbReference type="PANTHER" id="PTHR35971:SF5">
    <property type="entry name" value="OBSCURIN LIKE CYTOSKELETAL ADAPTOR 1"/>
    <property type="match status" value="1"/>
</dbReference>
<dbReference type="PROSITE" id="PS50835">
    <property type="entry name" value="IG_LIKE"/>
    <property type="match status" value="1"/>
</dbReference>
<reference evidence="6" key="1">
    <citation type="submission" date="2021-02" db="EMBL/GenBank/DDBJ databases">
        <authorList>
            <person name="Nowell W R."/>
        </authorList>
    </citation>
    <scope>NUCLEOTIDE SEQUENCE</scope>
</reference>
<keyword evidence="3" id="KW-0597">Phosphoprotein</keyword>
<dbReference type="AlphaFoldDB" id="A0A8S3EIT3"/>
<dbReference type="InterPro" id="IPR013783">
    <property type="entry name" value="Ig-like_fold"/>
</dbReference>
<evidence type="ECO:0000256" key="4">
    <source>
        <dbReference type="ARBA" id="ARBA00023157"/>
    </source>
</evidence>
<dbReference type="Gene3D" id="2.60.40.10">
    <property type="entry name" value="Immunoglobulins"/>
    <property type="match status" value="2"/>
</dbReference>
<dbReference type="CDD" id="cd00096">
    <property type="entry name" value="Ig"/>
    <property type="match status" value="1"/>
</dbReference>
<sequence>EIQLTIDNVQESDIGTITCCLNNTITTANLTLDDKDTTLKFIKLLEDDDTGNIQVDSPFMLECRTNRPTYQIRWFKDNREISQYDQVMKTISDGCTHVLQISRAQSEHSGRYRCVVADILETSCHITVREPDYRFTQPLPSNIQFSPQTDRSLTLDATLNRKPAQVQWFKNSIEIFPSRKYELVNEHHVIALIVHDLA</sequence>
<comment type="caution">
    <text evidence="6">The sequence shown here is derived from an EMBL/GenBank/DDBJ whole genome shotgun (WGS) entry which is preliminary data.</text>
</comment>
<dbReference type="SUPFAM" id="SSF48726">
    <property type="entry name" value="Immunoglobulin"/>
    <property type="match status" value="2"/>
</dbReference>
<dbReference type="Proteomes" id="UP000681967">
    <property type="component" value="Unassembled WGS sequence"/>
</dbReference>
<dbReference type="SMART" id="SM00408">
    <property type="entry name" value="IGc2"/>
    <property type="match status" value="1"/>
</dbReference>
<keyword evidence="2" id="KW-0963">Cytoplasm</keyword>
<dbReference type="EMBL" id="CAJOBH010231544">
    <property type="protein sequence ID" value="CAF5073477.1"/>
    <property type="molecule type" value="Genomic_DNA"/>
</dbReference>
<name>A0A8S3EIT3_9BILA</name>
<evidence type="ECO:0000313" key="6">
    <source>
        <dbReference type="EMBL" id="CAF5073477.1"/>
    </source>
</evidence>
<dbReference type="PANTHER" id="PTHR35971">
    <property type="entry name" value="SI:DKEY-31G6.6"/>
    <property type="match status" value="1"/>
</dbReference>
<dbReference type="Pfam" id="PF07679">
    <property type="entry name" value="I-set"/>
    <property type="match status" value="1"/>
</dbReference>
<feature type="non-terminal residue" evidence="6">
    <location>
        <position position="1"/>
    </location>
</feature>
<dbReference type="InterPro" id="IPR036179">
    <property type="entry name" value="Ig-like_dom_sf"/>
</dbReference>
<accession>A0A8S3EIT3</accession>
<dbReference type="InterPro" id="IPR052385">
    <property type="entry name" value="Obscurin/Obscurin-like_Reg"/>
</dbReference>
<feature type="domain" description="Ig-like" evidence="5">
    <location>
        <begin position="61"/>
        <end position="127"/>
    </location>
</feature>
<gene>
    <name evidence="6" type="ORF">BYL167_LOCUS60926</name>
</gene>